<protein>
    <submittedName>
        <fullName evidence="1">Wsv267-like protein</fullName>
    </submittedName>
</protein>
<sequence>MNYCDALVRSIRQFNSLILQAHYMQGSTSVTKMTSVYFFRDVHDTLNKTPLLISNMPYSMLIVIKVPNVDVQEFLNWHHNHHFVKRIRSGKINHVGNADDKHFLNIMKRLEMWFDMRLKNDCPNCSMGVRERISDFGKDLDIGFTLSFPITIQISNGNNDNNNSTSRNSNHHHQVVDLRMVYLAGYSEDKIKGTRGIIQFPIISGPLLEWSFSKSGGSSDGEFDGDNNNNNSGSVSKVCCLLHYLWTREVITKGMLKSNICCFVRLLSINPSKINTDNIRNSRYIDIKHIYKNIGCDSGKSIYVQEFIESVKTILLL</sequence>
<dbReference type="EMBL" id="LC738872">
    <property type="protein sequence ID" value="BDT62162.1"/>
    <property type="molecule type" value="Genomic_DNA"/>
</dbReference>
<evidence type="ECO:0000313" key="1">
    <source>
        <dbReference type="EMBL" id="BDT62162.1"/>
    </source>
</evidence>
<reference evidence="1" key="1">
    <citation type="submission" date="2022-10" db="EMBL/GenBank/DDBJ databases">
        <title>Genome sequences of endogenous nimaviruses in decapod crustaceans.</title>
        <authorList>
            <person name="Kawato S."/>
            <person name="Nozaki R."/>
            <person name="Kondo H."/>
            <person name="Hirono I."/>
        </authorList>
    </citation>
    <scope>NUCLEOTIDE SEQUENCE</scope>
    <source>
        <strain evidence="1">Lva-Nima_1</strain>
    </source>
</reference>
<name>A0A9C7BYV9_9VIRU</name>
<accession>A0A9C7BYV9</accession>
<organism evidence="1">
    <name type="scientific">Litopenaeus vannamei majanivirus Nimav-1_LVa</name>
    <dbReference type="NCBI Taxonomy" id="2984273"/>
    <lineage>
        <taxon>Viruses</taxon>
        <taxon>Viruses incertae sedis</taxon>
        <taxon>Naldaviricetes</taxon>
        <taxon>Nimaviridae</taxon>
    </lineage>
</organism>
<proteinExistence type="predicted"/>